<protein>
    <submittedName>
        <fullName evidence="1">Uncharacterized protein</fullName>
    </submittedName>
</protein>
<sequence length="39" mass="4266">MKKLLLLIVTAIGATAIQRKLKAQKAEKDLWAEATDTPS</sequence>
<evidence type="ECO:0000313" key="1">
    <source>
        <dbReference type="EMBL" id="SDP54173.1"/>
    </source>
</evidence>
<dbReference type="AlphaFoldDB" id="A0A1H0TJH3"/>
<dbReference type="Proteomes" id="UP000199077">
    <property type="component" value="Chromosome I"/>
</dbReference>
<reference evidence="2" key="1">
    <citation type="submission" date="2016-10" db="EMBL/GenBank/DDBJ databases">
        <authorList>
            <person name="Varghese N."/>
            <person name="Submissions S."/>
        </authorList>
    </citation>
    <scope>NUCLEOTIDE SEQUENCE [LARGE SCALE GENOMIC DNA]</scope>
    <source>
        <strain evidence="2">DSM 22329</strain>
    </source>
</reference>
<dbReference type="RefSeq" id="WP_231961194.1">
    <property type="nucleotide sequence ID" value="NZ_LT629711.1"/>
</dbReference>
<gene>
    <name evidence="1" type="ORF">SAMN04489867_2848</name>
</gene>
<organism evidence="1 2">
    <name type="scientific">Pedococcus dokdonensis</name>
    <dbReference type="NCBI Taxonomy" id="443156"/>
    <lineage>
        <taxon>Bacteria</taxon>
        <taxon>Bacillati</taxon>
        <taxon>Actinomycetota</taxon>
        <taxon>Actinomycetes</taxon>
        <taxon>Micrococcales</taxon>
        <taxon>Intrasporangiaceae</taxon>
        <taxon>Pedococcus</taxon>
    </lineage>
</organism>
<accession>A0A1H0TJH3</accession>
<dbReference type="EMBL" id="LT629711">
    <property type="protein sequence ID" value="SDP54173.1"/>
    <property type="molecule type" value="Genomic_DNA"/>
</dbReference>
<dbReference type="InterPro" id="IPR047990">
    <property type="entry name" value="DLW39-like"/>
</dbReference>
<proteinExistence type="predicted"/>
<name>A0A1H0TJH3_9MICO</name>
<dbReference type="NCBIfam" id="NF038356">
    <property type="entry name" value="actino_DLW39"/>
    <property type="match status" value="1"/>
</dbReference>
<keyword evidence="2" id="KW-1185">Reference proteome</keyword>
<evidence type="ECO:0000313" key="2">
    <source>
        <dbReference type="Proteomes" id="UP000199077"/>
    </source>
</evidence>